<evidence type="ECO:0000313" key="1">
    <source>
        <dbReference type="EMBL" id="SHK41812.1"/>
    </source>
</evidence>
<accession>A0A1M6SAN3</accession>
<evidence type="ECO:0000313" key="2">
    <source>
        <dbReference type="Proteomes" id="UP000183997"/>
    </source>
</evidence>
<dbReference type="Proteomes" id="UP000183997">
    <property type="component" value="Unassembled WGS sequence"/>
</dbReference>
<reference evidence="2" key="1">
    <citation type="submission" date="2016-11" db="EMBL/GenBank/DDBJ databases">
        <authorList>
            <person name="Varghese N."/>
            <person name="Submissions S."/>
        </authorList>
    </citation>
    <scope>NUCLEOTIDE SEQUENCE [LARGE SCALE GENOMIC DNA]</scope>
    <source>
        <strain evidence="2">DSM 10349</strain>
    </source>
</reference>
<organism evidence="1 2">
    <name type="scientific">Desulforamulus aeronauticus DSM 10349</name>
    <dbReference type="NCBI Taxonomy" id="1121421"/>
    <lineage>
        <taxon>Bacteria</taxon>
        <taxon>Bacillati</taxon>
        <taxon>Bacillota</taxon>
        <taxon>Clostridia</taxon>
        <taxon>Eubacteriales</taxon>
        <taxon>Peptococcaceae</taxon>
        <taxon>Desulforamulus</taxon>
    </lineage>
</organism>
<dbReference type="RefSeq" id="WP_072913239.1">
    <property type="nucleotide sequence ID" value="NZ_FRAR01000013.1"/>
</dbReference>
<dbReference type="EMBL" id="FRAR01000013">
    <property type="protein sequence ID" value="SHK41812.1"/>
    <property type="molecule type" value="Genomic_DNA"/>
</dbReference>
<sequence>MSDYILACDYEEFEPATYNGVYMLEFDENNESREVLRINTGNFMEDYNQIIKQFDQGFTISSSIVNFMVDFKIAKHDKLQYVVPHRKYSNIISGVKLVKEDNISKSIRLTKERDEKIF</sequence>
<gene>
    <name evidence="1" type="ORF">SAMN02745123_01773</name>
</gene>
<proteinExistence type="predicted"/>
<keyword evidence="2" id="KW-1185">Reference proteome</keyword>
<name>A0A1M6SAN3_9FIRM</name>
<protein>
    <submittedName>
        <fullName evidence="1">Uncharacterized protein</fullName>
    </submittedName>
</protein>
<dbReference type="AlphaFoldDB" id="A0A1M6SAN3"/>